<evidence type="ECO:0000259" key="3">
    <source>
        <dbReference type="Pfam" id="PF00857"/>
    </source>
</evidence>
<dbReference type="OrthoDB" id="167809at2759"/>
<dbReference type="InterPro" id="IPR053152">
    <property type="entry name" value="Hydrolase_YcaC-like"/>
</dbReference>
<feature type="domain" description="Isochorismatase-like" evidence="3">
    <location>
        <begin position="32"/>
        <end position="182"/>
    </location>
</feature>
<dbReference type="Gene3D" id="3.40.50.850">
    <property type="entry name" value="Isochorismatase-like"/>
    <property type="match status" value="1"/>
</dbReference>
<evidence type="ECO:0000313" key="4">
    <source>
        <dbReference type="EMBL" id="EJT70959.1"/>
    </source>
</evidence>
<comment type="similarity">
    <text evidence="1">Belongs to the isochorismatase family.</text>
</comment>
<reference evidence="4" key="2">
    <citation type="submission" date="2010-07" db="EMBL/GenBank/DDBJ databases">
        <authorList>
            <consortium name="The Broad Institute Genome Sequencing Platform"/>
            <consortium name="Broad Institute Genome Sequencing Center for Infectious Disease"/>
            <person name="Ma L.-J."/>
            <person name="Dead R."/>
            <person name="Young S."/>
            <person name="Zeng Q."/>
            <person name="Koehrsen M."/>
            <person name="Alvarado L."/>
            <person name="Berlin A."/>
            <person name="Chapman S.B."/>
            <person name="Chen Z."/>
            <person name="Freedman E."/>
            <person name="Gellesch M."/>
            <person name="Goldberg J."/>
            <person name="Griggs A."/>
            <person name="Gujja S."/>
            <person name="Heilman E.R."/>
            <person name="Heiman D."/>
            <person name="Hepburn T."/>
            <person name="Howarth C."/>
            <person name="Jen D."/>
            <person name="Larson L."/>
            <person name="Mehta T."/>
            <person name="Neiman D."/>
            <person name="Pearson M."/>
            <person name="Roberts A."/>
            <person name="Saif S."/>
            <person name="Shea T."/>
            <person name="Shenoy N."/>
            <person name="Sisk P."/>
            <person name="Stolte C."/>
            <person name="Sykes S."/>
            <person name="Walk T."/>
            <person name="White J."/>
            <person name="Yandava C."/>
            <person name="Haas B."/>
            <person name="Nusbaum C."/>
            <person name="Birren B."/>
        </authorList>
    </citation>
    <scope>NUCLEOTIDE SEQUENCE</scope>
    <source>
        <strain evidence="4">R3-111a-1</strain>
    </source>
</reference>
<gene>
    <name evidence="5" type="primary">20352440</name>
    <name evidence="4" type="ORF">GGTG_11982</name>
</gene>
<dbReference type="VEuPathDB" id="FungiDB:GGTG_11982"/>
<dbReference type="GeneID" id="20352440"/>
<dbReference type="Pfam" id="PF00857">
    <property type="entry name" value="Isochorismatase"/>
    <property type="match status" value="1"/>
</dbReference>
<dbReference type="AlphaFoldDB" id="J3PEQ1"/>
<evidence type="ECO:0000256" key="2">
    <source>
        <dbReference type="SAM" id="SignalP"/>
    </source>
</evidence>
<keyword evidence="6" id="KW-1185">Reference proteome</keyword>
<sequence>MKLSTTIVASMVLGALAADFKYKRLDREKAVLAVVDHQVGLLHLVRDMDPTVLKNNIIAHATMAKAFELPVVITTSAETGPNGPTMAEITKMFPNVTVIPRPGQVNAWDNEDFRNAIAATNRSQVIIGGIATDVCTAFAALSMTEAGYEVFANGEASGTTTELARELANARMRDAGVQILTSYAVFGELMRDWRTPPTGVEVWPFADMAFSSAGFIGRSHGAAVEKGAIMPGQELLSW</sequence>
<reference evidence="6" key="1">
    <citation type="submission" date="2010-07" db="EMBL/GenBank/DDBJ databases">
        <title>The genome sequence of Gaeumannomyces graminis var. tritici strain R3-111a-1.</title>
        <authorList>
            <consortium name="The Broad Institute Genome Sequencing Platform"/>
            <person name="Ma L.-J."/>
            <person name="Dead R."/>
            <person name="Young S."/>
            <person name="Zeng Q."/>
            <person name="Koehrsen M."/>
            <person name="Alvarado L."/>
            <person name="Berlin A."/>
            <person name="Chapman S.B."/>
            <person name="Chen Z."/>
            <person name="Freedman E."/>
            <person name="Gellesch M."/>
            <person name="Goldberg J."/>
            <person name="Griggs A."/>
            <person name="Gujja S."/>
            <person name="Heilman E.R."/>
            <person name="Heiman D."/>
            <person name="Hepburn T."/>
            <person name="Howarth C."/>
            <person name="Jen D."/>
            <person name="Larson L."/>
            <person name="Mehta T."/>
            <person name="Neiman D."/>
            <person name="Pearson M."/>
            <person name="Roberts A."/>
            <person name="Saif S."/>
            <person name="Shea T."/>
            <person name="Shenoy N."/>
            <person name="Sisk P."/>
            <person name="Stolte C."/>
            <person name="Sykes S."/>
            <person name="Walk T."/>
            <person name="White J."/>
            <person name="Yandava C."/>
            <person name="Haas B."/>
            <person name="Nusbaum C."/>
            <person name="Birren B."/>
        </authorList>
    </citation>
    <scope>NUCLEOTIDE SEQUENCE [LARGE SCALE GENOMIC DNA]</scope>
    <source>
        <strain evidence="6">R3-111a-1</strain>
    </source>
</reference>
<name>J3PEQ1_GAET3</name>
<keyword evidence="2" id="KW-0732">Signal</keyword>
<evidence type="ECO:0000256" key="1">
    <source>
        <dbReference type="ARBA" id="ARBA00006336"/>
    </source>
</evidence>
<dbReference type="eggNOG" id="ENOG502QSGT">
    <property type="taxonomic scope" value="Eukaryota"/>
</dbReference>
<dbReference type="RefSeq" id="XP_009228137.1">
    <property type="nucleotide sequence ID" value="XM_009229873.1"/>
</dbReference>
<dbReference type="PANTHER" id="PTHR43559">
    <property type="entry name" value="HYDROLASE YCAC-RELATED"/>
    <property type="match status" value="1"/>
</dbReference>
<dbReference type="EMBL" id="GL385401">
    <property type="protein sequence ID" value="EJT70959.1"/>
    <property type="molecule type" value="Genomic_DNA"/>
</dbReference>
<feature type="signal peptide" evidence="2">
    <location>
        <begin position="1"/>
        <end position="17"/>
    </location>
</feature>
<accession>J3PEQ1</accession>
<reference evidence="5" key="5">
    <citation type="submission" date="2018-04" db="UniProtKB">
        <authorList>
            <consortium name="EnsemblFungi"/>
        </authorList>
    </citation>
    <scope>IDENTIFICATION</scope>
    <source>
        <strain evidence="5">R3-111a-1</strain>
    </source>
</reference>
<protein>
    <recommendedName>
        <fullName evidence="3">Isochorismatase-like domain-containing protein</fullName>
    </recommendedName>
</protein>
<dbReference type="EnsemblFungi" id="EJT70959">
    <property type="protein sequence ID" value="EJT70959"/>
    <property type="gene ID" value="GGTG_11982"/>
</dbReference>
<dbReference type="PANTHER" id="PTHR43559:SF3">
    <property type="entry name" value="HYDROLASE YCAC-RELATED"/>
    <property type="match status" value="1"/>
</dbReference>
<dbReference type="Proteomes" id="UP000006039">
    <property type="component" value="Unassembled WGS sequence"/>
</dbReference>
<dbReference type="HOGENOM" id="CLU_066901_1_1_1"/>
<dbReference type="InterPro" id="IPR036380">
    <property type="entry name" value="Isochorismatase-like_sf"/>
</dbReference>
<evidence type="ECO:0000313" key="5">
    <source>
        <dbReference type="EnsemblFungi" id="EJT70959"/>
    </source>
</evidence>
<evidence type="ECO:0000313" key="6">
    <source>
        <dbReference type="Proteomes" id="UP000006039"/>
    </source>
</evidence>
<reference evidence="4" key="3">
    <citation type="submission" date="2010-09" db="EMBL/GenBank/DDBJ databases">
        <title>Annotation of Gaeumannomyces graminis var. tritici R3-111a-1.</title>
        <authorList>
            <consortium name="The Broad Institute Genome Sequencing Platform"/>
            <person name="Ma L.-J."/>
            <person name="Dead R."/>
            <person name="Young S.K."/>
            <person name="Zeng Q."/>
            <person name="Gargeya S."/>
            <person name="Fitzgerald M."/>
            <person name="Haas B."/>
            <person name="Abouelleil A."/>
            <person name="Alvarado L."/>
            <person name="Arachchi H.M."/>
            <person name="Berlin A."/>
            <person name="Brown A."/>
            <person name="Chapman S.B."/>
            <person name="Chen Z."/>
            <person name="Dunbar C."/>
            <person name="Freedman E."/>
            <person name="Gearin G."/>
            <person name="Gellesch M."/>
            <person name="Goldberg J."/>
            <person name="Griggs A."/>
            <person name="Gujja S."/>
            <person name="Heiman D."/>
            <person name="Howarth C."/>
            <person name="Larson L."/>
            <person name="Lui A."/>
            <person name="MacDonald P.J.P."/>
            <person name="Mehta T."/>
            <person name="Montmayeur A."/>
            <person name="Murphy C."/>
            <person name="Neiman D."/>
            <person name="Pearson M."/>
            <person name="Priest M."/>
            <person name="Roberts A."/>
            <person name="Saif S."/>
            <person name="Shea T."/>
            <person name="Shenoy N."/>
            <person name="Sisk P."/>
            <person name="Stolte C."/>
            <person name="Sykes S."/>
            <person name="Yandava C."/>
            <person name="Wortman J."/>
            <person name="Nusbaum C."/>
            <person name="Birren B."/>
        </authorList>
    </citation>
    <scope>NUCLEOTIDE SEQUENCE</scope>
    <source>
        <strain evidence="4">R3-111a-1</strain>
    </source>
</reference>
<reference evidence="5" key="4">
    <citation type="journal article" date="2015" name="G3 (Bethesda)">
        <title>Genome sequences of three phytopathogenic species of the Magnaporthaceae family of fungi.</title>
        <authorList>
            <person name="Okagaki L.H."/>
            <person name="Nunes C.C."/>
            <person name="Sailsbery J."/>
            <person name="Clay B."/>
            <person name="Brown D."/>
            <person name="John T."/>
            <person name="Oh Y."/>
            <person name="Young N."/>
            <person name="Fitzgerald M."/>
            <person name="Haas B.J."/>
            <person name="Zeng Q."/>
            <person name="Young S."/>
            <person name="Adiconis X."/>
            <person name="Fan L."/>
            <person name="Levin J.Z."/>
            <person name="Mitchell T.K."/>
            <person name="Okubara P.A."/>
            <person name="Farman M.L."/>
            <person name="Kohn L.M."/>
            <person name="Birren B."/>
            <person name="Ma L.-J."/>
            <person name="Dean R.A."/>
        </authorList>
    </citation>
    <scope>NUCLEOTIDE SEQUENCE</scope>
    <source>
        <strain evidence="5">R3-111a-1</strain>
    </source>
</reference>
<organism evidence="4">
    <name type="scientific">Gaeumannomyces tritici (strain R3-111a-1)</name>
    <name type="common">Wheat and barley take-all root rot fungus</name>
    <name type="synonym">Gaeumannomyces graminis var. tritici</name>
    <dbReference type="NCBI Taxonomy" id="644352"/>
    <lineage>
        <taxon>Eukaryota</taxon>
        <taxon>Fungi</taxon>
        <taxon>Dikarya</taxon>
        <taxon>Ascomycota</taxon>
        <taxon>Pezizomycotina</taxon>
        <taxon>Sordariomycetes</taxon>
        <taxon>Sordariomycetidae</taxon>
        <taxon>Magnaporthales</taxon>
        <taxon>Magnaporthaceae</taxon>
        <taxon>Gaeumannomyces</taxon>
    </lineage>
</organism>
<dbReference type="InterPro" id="IPR000868">
    <property type="entry name" value="Isochorismatase-like_dom"/>
</dbReference>
<dbReference type="SUPFAM" id="SSF52499">
    <property type="entry name" value="Isochorismatase-like hydrolases"/>
    <property type="match status" value="1"/>
</dbReference>
<proteinExistence type="inferred from homology"/>
<feature type="chain" id="PRO_5015095266" description="Isochorismatase-like domain-containing protein" evidence="2">
    <location>
        <begin position="18"/>
        <end position="238"/>
    </location>
</feature>